<evidence type="ECO:0000313" key="7">
    <source>
        <dbReference type="EMBL" id="MFB9644665.1"/>
    </source>
</evidence>
<dbReference type="SUPFAM" id="SSF49265">
    <property type="entry name" value="Fibronectin type III"/>
    <property type="match status" value="2"/>
</dbReference>
<organism evidence="7 8">
    <name type="scientific">Microbacterium terregens</name>
    <dbReference type="NCBI Taxonomy" id="69363"/>
    <lineage>
        <taxon>Bacteria</taxon>
        <taxon>Bacillati</taxon>
        <taxon>Actinomycetota</taxon>
        <taxon>Actinomycetes</taxon>
        <taxon>Micrococcales</taxon>
        <taxon>Microbacteriaceae</taxon>
        <taxon>Microbacterium</taxon>
    </lineage>
</organism>
<name>A0ABV5SWH8_9MICO</name>
<keyword evidence="3" id="KW-0119">Carbohydrate metabolism</keyword>
<dbReference type="Gene3D" id="2.60.40.10">
    <property type="entry name" value="Immunoglobulins"/>
    <property type="match status" value="3"/>
</dbReference>
<evidence type="ECO:0000256" key="3">
    <source>
        <dbReference type="ARBA" id="ARBA00023326"/>
    </source>
</evidence>
<evidence type="ECO:0000256" key="1">
    <source>
        <dbReference type="ARBA" id="ARBA00022737"/>
    </source>
</evidence>
<dbReference type="Gene3D" id="2.60.40.3440">
    <property type="match status" value="2"/>
</dbReference>
<dbReference type="InterPro" id="IPR013783">
    <property type="entry name" value="Ig-like_fold"/>
</dbReference>
<evidence type="ECO:0000256" key="4">
    <source>
        <dbReference type="SAM" id="MobiDB-lite"/>
    </source>
</evidence>
<dbReference type="InterPro" id="IPR050964">
    <property type="entry name" value="Striated_Muscle_Regulatory"/>
</dbReference>
<dbReference type="CDD" id="cd00063">
    <property type="entry name" value="FN3"/>
    <property type="match status" value="3"/>
</dbReference>
<evidence type="ECO:0000256" key="2">
    <source>
        <dbReference type="ARBA" id="ARBA00023295"/>
    </source>
</evidence>
<evidence type="ECO:0000259" key="6">
    <source>
        <dbReference type="PROSITE" id="PS50853"/>
    </source>
</evidence>
<dbReference type="PROSITE" id="PS50853">
    <property type="entry name" value="FN3"/>
    <property type="match status" value="3"/>
</dbReference>
<keyword evidence="5" id="KW-0732">Signal</keyword>
<comment type="caution">
    <text evidence="7">The sequence shown here is derived from an EMBL/GenBank/DDBJ whole genome shotgun (WGS) entry which is preliminary data.</text>
</comment>
<feature type="region of interest" description="Disordered" evidence="4">
    <location>
        <begin position="1537"/>
        <end position="1563"/>
    </location>
</feature>
<protein>
    <submittedName>
        <fullName evidence="7">Ig-like domain-containing protein</fullName>
    </submittedName>
</protein>
<accession>A0ABV5SWH8</accession>
<dbReference type="PANTHER" id="PTHR13817:SF73">
    <property type="entry name" value="FIBRONECTIN TYPE-III DOMAIN-CONTAINING PROTEIN"/>
    <property type="match status" value="1"/>
</dbReference>
<dbReference type="RefSeq" id="WP_344711465.1">
    <property type="nucleotide sequence ID" value="NZ_BAAAWH010000001.1"/>
</dbReference>
<keyword evidence="2" id="KW-0378">Hydrolase</keyword>
<keyword evidence="3" id="KW-0624">Polysaccharide degradation</keyword>
<proteinExistence type="predicted"/>
<evidence type="ECO:0000256" key="5">
    <source>
        <dbReference type="SAM" id="SignalP"/>
    </source>
</evidence>
<dbReference type="InterPro" id="IPR036116">
    <property type="entry name" value="FN3_sf"/>
</dbReference>
<evidence type="ECO:0000313" key="8">
    <source>
        <dbReference type="Proteomes" id="UP001589611"/>
    </source>
</evidence>
<keyword evidence="1" id="KW-0677">Repeat</keyword>
<feature type="compositionally biased region" description="Polar residues" evidence="4">
    <location>
        <begin position="1537"/>
        <end position="1550"/>
    </location>
</feature>
<dbReference type="PANTHER" id="PTHR13817">
    <property type="entry name" value="TITIN"/>
    <property type="match status" value="1"/>
</dbReference>
<dbReference type="Proteomes" id="UP001589611">
    <property type="component" value="Unassembled WGS sequence"/>
</dbReference>
<dbReference type="EMBL" id="JBHMBE010000001">
    <property type="protein sequence ID" value="MFB9644665.1"/>
    <property type="molecule type" value="Genomic_DNA"/>
</dbReference>
<feature type="domain" description="Fibronectin type-III" evidence="6">
    <location>
        <begin position="1468"/>
        <end position="1557"/>
    </location>
</feature>
<gene>
    <name evidence="7" type="ORF">ACFFPJ_02500</name>
</gene>
<dbReference type="NCBIfam" id="NF012211">
    <property type="entry name" value="tand_rpt_95"/>
    <property type="match status" value="1"/>
</dbReference>
<dbReference type="InterPro" id="IPR003961">
    <property type="entry name" value="FN3_dom"/>
</dbReference>
<dbReference type="Pfam" id="PF17963">
    <property type="entry name" value="Big_9"/>
    <property type="match status" value="8"/>
</dbReference>
<dbReference type="SMART" id="SM00060">
    <property type="entry name" value="FN3"/>
    <property type="match status" value="4"/>
</dbReference>
<feature type="signal peptide" evidence="5">
    <location>
        <begin position="1"/>
        <end position="31"/>
    </location>
</feature>
<dbReference type="SUPFAM" id="SSF63825">
    <property type="entry name" value="YWTD domain"/>
    <property type="match status" value="1"/>
</dbReference>
<reference evidence="7 8" key="1">
    <citation type="submission" date="2024-09" db="EMBL/GenBank/DDBJ databases">
        <authorList>
            <person name="Sun Q."/>
            <person name="Mori K."/>
        </authorList>
    </citation>
    <scope>NUCLEOTIDE SEQUENCE [LARGE SCALE GENOMIC DNA]</scope>
    <source>
        <strain evidence="7 8">JCM 1342</strain>
    </source>
</reference>
<feature type="chain" id="PRO_5046633500" evidence="5">
    <location>
        <begin position="32"/>
        <end position="2029"/>
    </location>
</feature>
<keyword evidence="8" id="KW-1185">Reference proteome</keyword>
<dbReference type="Pfam" id="PF00041">
    <property type="entry name" value="fn3"/>
    <property type="match status" value="3"/>
</dbReference>
<feature type="domain" description="Fibronectin type-III" evidence="6">
    <location>
        <begin position="1558"/>
        <end position="1651"/>
    </location>
</feature>
<sequence length="2029" mass="210519">MKSFAWLRAHPRAVASTSAVTAAAVTLTTMAFVYQGFPTTEVDLHDGGVWVTKQSSLLVGHFNHESQVLDGALRTTGDQFDILQSGTTVFVVNDSDGTVTSVDTAMVALTDSTDVPAGAAVVLGGSTVAILDPASGDLWALPADGVGAFEVQGTDPLASLGKGAAVTVGVDGTVYAVSAESAELYTIRIDANGETTDPQVRAIDELQADGPVSITAVGSTAVVLDAAAGRIFTSDGTTLLVPGGEAAVLQQPSEASDAVSLSTTSALVRVPLDGSELSEIGSGGVGTPAAPVWLKGCAYGAWSGSSTFVRDCVGKDDDLKSDIDGADETSVLRFRVNRDVIVLNDIVGGATWMASDSLQRVDNWNEITPPEGDAEEDEQTTEETVETTLPERTDVNTAPIATDDEFGVRPGRTTVLPVLDNDTDADGDVLTASVPDGDPGLGAIQPINNGAALQIAVADDGSGSDSFVYEIDDGRGGTDTATVRLSVHDWSTNAGPTQKRITTVAVEAGGTVSYNVLPDWIDPDGDDVFLAGVTPAEGDEADFTSDGRITYRAIGATQGKKDVTILVSDGEKVTEGTVRFDVRPVGSTVPVTNADHVVVRVGQTVTVAPLANDTSSSSEPLRLTRVDEIDGATIVPDFANKTFSFRSDVPAVYYVQYLVSAGANAVPGLVRVDVYPESESALPPVAVRDVALLPSGGEVLVNVLTNDSDPAGGILVVQSVTLPPNSGIAVAVLNHETLRISDQSALGEQVRIGYRISNGSQTAEGEVIVIPVPAPAQLRPPVANDDQAVVRAGDIVTIPVLENDYHPNGDTIHVAPELIPPLVSPEDGELFISQDTLRFHASAEPGTVYATYEVIDSTGQRDAGYVTIQVLPVNDETNSAPRPRDLTARVLSGQRVQIAIPLDGIDQDGDSVELVGIASAPTKGRIVETGSNFLVYEAFDDSHGVDSFTYRVRDRLGKEATAPIRVGIAPPEATNQAPYAVKDSVIMRPGRTVAVPVLLNDSDPDGDRISLVTDGLVIPDVAGLEAKVQSGRVVVTSPTKPMETSVQYTIVDARGAEATAVLQITVDEDVPLLRPIARDDRVRAEDVKDDDTVDVEVLGNDEDPDGTAAALQVRVTGGVARVLADGKLRIQLGDVPQLITYSVTDRDSLTASAFVHVPALGALPPTLITSVKPIEVASGETIDIPLSEYVQAAGGKQVVLTEAATVAAVHSSGASLVKDQKTLVYTSAAGYFGQDALTFEVTDGTGPDDPDGRKAVLTLPVTVLPPSNQQPSFTTGQVDVAPGEDAASLDLLALTTDPDREDLPGVRYSLIGGAPAGLSADIDGQRLKVSAAASTPKGTTATLRVRVDDGQTEPVEGSVTVRVTASTRSLATANDDTIAEADQGKTVSVPVLANDFNPFPETPLKITTAIIETGQGAVEVAGDAVRVTPDKTFFGTMVVRYRVQDATGDAEREVEGRIRLTVQGRPDAPGTPTVSSVQDRTVVLSWTPPADNGASIEKYTVRSLAGGYTKSCASTTCTLDGLTNNVEYNFSVTATNRVAESDPSAPSQTARPDARPDTPQPPTLVFGDRSLRVAWVTPTTPGSPVESFTLEISPAPPSGVAQKTGVTGTSLVWEGLENGASYQVRVRAHNRAPEPSSWSVWSANAVPAGPPAAPGAPATARLDPVGSQAQMSVSWQPPATNGDPIAGYELNVLRGGALQRTIPVAAGQTSQALAVDASTSDYTFTVRAQNKAGWGDPSAPSAPRRAFVAPGAPASVAATPGDNTVSVTFSEAAGNGATAGELRYEYQVGSGGWRGDWISGGTGGSGTIGNGQVGNNGTYTIAVRAYTSLDGVRYDGPSSPGSNAVAPFGAVNTPGAVAGNNGTSVTVSWSVPSPNGRPISRLEIAVDGGGWENVGAQGGSRAVGDGYSQTHSIQVRAIDSENQVSAVASASARTNDPPVPVARLVKGSGGSFAECDHSSCAYLKLQVENFPAGTYTVACSHQGAKRFGVKSYSIPANGEVQMTCYMGYPGYDAWLEIDGWGDSQHLTWY</sequence>
<feature type="domain" description="Fibronectin type-III" evidence="6">
    <location>
        <begin position="1656"/>
        <end position="1751"/>
    </location>
</feature>
<keyword evidence="2" id="KW-0326">Glycosidase</keyword>
<dbReference type="Gene3D" id="2.60.40.2810">
    <property type="match status" value="1"/>
</dbReference>